<dbReference type="AlphaFoldDB" id="A0A1C6T1P6"/>
<feature type="region of interest" description="Disordered" evidence="1">
    <location>
        <begin position="1"/>
        <end position="23"/>
    </location>
</feature>
<sequence length="362" mass="38998">MASDANGTDGASPAPDVEMGPARGQRRSRRFLLLGIMTTVVAVAAGLTVWAAGRGPEPDTSDGPPRSVPAQFAPGQQLFRLGHLPGPARLVRYDTEHDMHTMTVNGTAVGASATEQEGGRSSAGEWHVEVRMAARGIDVHRYDREYDEEAGLSVPGDSVAPVQGRPAFQNELPDGRVLSWEYAPDAWMRLTVHGVDRPEEITRQVAEGVRWEETPLALPFRAVELPDDAVLGGVVLEWAEDGPLRAYSSYLLPGPIEDHQSYLRYDLVVGLSTESLAGGRHSETDDVTVSGRAATAIDWRRSGEGIYRVAQLPGGCATCVAQLTVLSERADTAVGGRDDALELAASIRLVDGHEDPARWRPR</sequence>
<evidence type="ECO:0000313" key="2">
    <source>
        <dbReference type="EMBL" id="SCL35688.1"/>
    </source>
</evidence>
<organism evidence="2 3">
    <name type="scientific">Micromonospora nigra</name>
    <dbReference type="NCBI Taxonomy" id="145857"/>
    <lineage>
        <taxon>Bacteria</taxon>
        <taxon>Bacillati</taxon>
        <taxon>Actinomycetota</taxon>
        <taxon>Actinomycetes</taxon>
        <taxon>Micromonosporales</taxon>
        <taxon>Micromonosporaceae</taxon>
        <taxon>Micromonospora</taxon>
    </lineage>
</organism>
<name>A0A1C6T1P6_9ACTN</name>
<dbReference type="OrthoDB" id="3360522at2"/>
<protein>
    <submittedName>
        <fullName evidence="2">Uncharacterized protein</fullName>
    </submittedName>
</protein>
<dbReference type="STRING" id="145857.GA0070616_5292"/>
<accession>A0A1C6T1P6</accession>
<proteinExistence type="predicted"/>
<dbReference type="RefSeq" id="WP_091088798.1">
    <property type="nucleotide sequence ID" value="NZ_FMHT01000003.1"/>
</dbReference>
<dbReference type="Proteomes" id="UP000199699">
    <property type="component" value="Unassembled WGS sequence"/>
</dbReference>
<reference evidence="2 3" key="1">
    <citation type="submission" date="2016-06" db="EMBL/GenBank/DDBJ databases">
        <authorList>
            <person name="Kjaerup R.B."/>
            <person name="Dalgaard T.S."/>
            <person name="Juul-Madsen H.R."/>
        </authorList>
    </citation>
    <scope>NUCLEOTIDE SEQUENCE [LARGE SCALE GENOMIC DNA]</scope>
    <source>
        <strain evidence="2 3">DSM 43818</strain>
    </source>
</reference>
<evidence type="ECO:0000313" key="3">
    <source>
        <dbReference type="Proteomes" id="UP000199699"/>
    </source>
</evidence>
<gene>
    <name evidence="2" type="ORF">GA0070616_5292</name>
</gene>
<evidence type="ECO:0000256" key="1">
    <source>
        <dbReference type="SAM" id="MobiDB-lite"/>
    </source>
</evidence>
<keyword evidence="3" id="KW-1185">Reference proteome</keyword>
<dbReference type="EMBL" id="FMHT01000003">
    <property type="protein sequence ID" value="SCL35688.1"/>
    <property type="molecule type" value="Genomic_DNA"/>
</dbReference>